<evidence type="ECO:0000313" key="1">
    <source>
        <dbReference type="EMBL" id="DBA11574.1"/>
    </source>
</evidence>
<accession>A0AA48P8W2</accession>
<reference evidence="1" key="2">
    <citation type="submission" date="2023-01" db="EMBL/GenBank/DDBJ databases">
        <authorList>
            <person name="Rosani U."/>
            <person name="Delmont T.O."/>
            <person name="Gaia M."/>
            <person name="Krupovic M."/>
        </authorList>
    </citation>
    <scope>NUCLEOTIDE SEQUENCE</scope>
    <source>
        <strain evidence="1">MalacoHV2/Med/2018 153</strain>
    </source>
</reference>
<reference evidence="1" key="1">
    <citation type="journal article" date="2023" name="Front. Mar. Sci.">
        <title>Tracing the invertebrate herpesviruses in the global sequence datasets.</title>
        <authorList>
            <person name="Rosani U."/>
            <person name="Gaia M."/>
            <person name="Delmont T.O."/>
            <person name="Krupovic M."/>
        </authorList>
    </citation>
    <scope>NUCLEOTIDE SEQUENCE</scope>
    <source>
        <strain evidence="1">MalacoHV2/Med/2018 153</strain>
    </source>
</reference>
<name>A0AA48P8W2_9VIRU</name>
<sequence length="492" mass="56844">MENICQNKSVRELMFNGYREFLTDLLNEYNGQSSKVIKHILLTKGPISAMYYLTQCNREYAINIKKFIFLRLEKCIYSKKKSQLIEEAFSDVIPWYLDSYNGDMVKNNISLKELNSGTTESTYSENYAYSKNPLTLGTYIHNCTAEEIYFPLINKLYKLEFGLDVETFIPGRINSPEILLIGVTSDAVTACNESDFCKYLENVNNSYFTEYLDYPMIDIVSKGIPLISHEIKTFHGKGLVSLTETYDLIQEGVNITSVTNFLQTILRRNKHMPSLSQIKNEKWGVDGNIFSNKYSKNKPTILGCTFNACRFTDIPQDTNSLVSPNLLRNMKTISDPEIEDYIPMDQIVNGERGSAYFWLFDENTQLLNYLKFDKSPFVVCPNGSHNSQLIQQAVVYKSYNRKIKIFYTWIFLYSADSIPDQKPGQISAIFSQEVNYTDEQLNSYMEKVMSDVGTYNPIWTRVWENYINERYNKAIIPANETSCKDTLLNLIK</sequence>
<proteinExistence type="predicted"/>
<protein>
    <submittedName>
        <fullName evidence="1">ORF34</fullName>
    </submittedName>
</protein>
<dbReference type="EMBL" id="BK063060">
    <property type="protein sequence ID" value="DBA11574.1"/>
    <property type="molecule type" value="Genomic_DNA"/>
</dbReference>
<organism evidence="1">
    <name type="scientific">Malaco herpesvirus 2</name>
    <dbReference type="NCBI Taxonomy" id="3031798"/>
    <lineage>
        <taxon>Viruses</taxon>
        <taxon>Duplodnaviria</taxon>
        <taxon>Heunggongvirae</taxon>
        <taxon>Peploviricota</taxon>
        <taxon>Herviviricetes</taxon>
        <taxon>Herpesvirales</taxon>
        <taxon>Malacoherpesviridae</taxon>
    </lineage>
</organism>